<keyword evidence="2" id="KW-1185">Reference proteome</keyword>
<dbReference type="STRING" id="1909395.BKM31_42130"/>
<dbReference type="KEGG" id="noa:BKM31_42130"/>
<evidence type="ECO:0000313" key="1">
    <source>
        <dbReference type="EMBL" id="AQZ67178.1"/>
    </source>
</evidence>
<reference evidence="2" key="1">
    <citation type="journal article" date="2017" name="Med. Chem. Commun.">
        <title>Nonomuraea sp. ATCC 55076 harbours the largest actinomycete chromosome to date and the kistamicin biosynthetic gene cluster.</title>
        <authorList>
            <person name="Nazari B."/>
            <person name="Forneris C.C."/>
            <person name="Gibson M.I."/>
            <person name="Moon K."/>
            <person name="Schramma K.R."/>
            <person name="Seyedsayamdost M.R."/>
        </authorList>
    </citation>
    <scope>NUCLEOTIDE SEQUENCE [LARGE SCALE GENOMIC DNA]</scope>
    <source>
        <strain evidence="2">ATCC 55076</strain>
    </source>
</reference>
<name>A0A1V0AAE7_9ACTN</name>
<organism evidence="1 2">
    <name type="scientific">[Actinomadura] parvosata subsp. kistnae</name>
    <dbReference type="NCBI Taxonomy" id="1909395"/>
    <lineage>
        <taxon>Bacteria</taxon>
        <taxon>Bacillati</taxon>
        <taxon>Actinomycetota</taxon>
        <taxon>Actinomycetes</taxon>
        <taxon>Streptosporangiales</taxon>
        <taxon>Streptosporangiaceae</taxon>
        <taxon>Nonomuraea</taxon>
    </lineage>
</organism>
<sequence>MTDWLGAAARDNARWCDLMCRAHGIPGTFTDLAWTNRVRTPPFYPDAVTLSPEATAADLLPRIDASPGASVKDSFATLDLPGFDVLFEAQWIFREAPEKAATSWRVVRDEVALAEWERACGVKDLFRPVLLDEATIVHAPDLSAGAVLTATGPAVGVSNVFGDWSGMLAAAAGLFPGRPLVGYESDPSDALKQGFTTIGPLRVWLNRRDSRQEIVQRRVLQHRV</sequence>
<dbReference type="AlphaFoldDB" id="A0A1V0AAE7"/>
<evidence type="ECO:0000313" key="2">
    <source>
        <dbReference type="Proteomes" id="UP000190797"/>
    </source>
</evidence>
<dbReference type="Proteomes" id="UP000190797">
    <property type="component" value="Chromosome"/>
</dbReference>
<dbReference type="RefSeq" id="WP_080043489.1">
    <property type="nucleotide sequence ID" value="NZ_CP017717.1"/>
</dbReference>
<dbReference type="EMBL" id="CP017717">
    <property type="protein sequence ID" value="AQZ67178.1"/>
    <property type="molecule type" value="Genomic_DNA"/>
</dbReference>
<accession>A0A1V0AAE7</accession>
<protein>
    <submittedName>
        <fullName evidence="1">Uncharacterized protein</fullName>
    </submittedName>
</protein>
<proteinExistence type="predicted"/>
<dbReference type="OrthoDB" id="153065at2"/>
<gene>
    <name evidence="1" type="ORF">BKM31_42130</name>
</gene>